<dbReference type="InterPro" id="IPR021858">
    <property type="entry name" value="Fun_TF"/>
</dbReference>
<evidence type="ECO:0000313" key="4">
    <source>
        <dbReference type="EMBL" id="PUU78706.1"/>
    </source>
</evidence>
<dbReference type="Pfam" id="PF11951">
    <property type="entry name" value="Fungal_trans_2"/>
    <property type="match status" value="1"/>
</dbReference>
<evidence type="ECO:0000313" key="5">
    <source>
        <dbReference type="Proteomes" id="UP000244722"/>
    </source>
</evidence>
<proteinExistence type="predicted"/>
<comment type="caution">
    <text evidence="4">The sequence shown here is derived from an EMBL/GenBank/DDBJ whole genome shotgun (WGS) entry which is preliminary data.</text>
</comment>
<dbReference type="Proteomes" id="UP000244722">
    <property type="component" value="Unassembled WGS sequence"/>
</dbReference>
<name>A0A2T6ZTA7_TUBBO</name>
<dbReference type="GO" id="GO:0005634">
    <property type="term" value="C:nucleus"/>
    <property type="evidence" value="ECO:0007669"/>
    <property type="project" value="UniProtKB-SubCell"/>
</dbReference>
<feature type="compositionally biased region" description="Pro residues" evidence="3">
    <location>
        <begin position="357"/>
        <end position="367"/>
    </location>
</feature>
<evidence type="ECO:0000256" key="2">
    <source>
        <dbReference type="ARBA" id="ARBA00023242"/>
    </source>
</evidence>
<keyword evidence="5" id="KW-1185">Reference proteome</keyword>
<dbReference type="STRING" id="42251.A0A2T6ZTA7"/>
<sequence length="707" mass="76990">MTSSPLMNHTTAKIFRHFIYVLGPSLSLFERHRPNPHITFTPGAGLNGPQNVWSYTVPMLSLSHPPLLHAILALSSLHISKLTGGPTHPSLLHYHIALRRLGKAIASDKHRGHAATLTATLVLGYYETMAAEHDKWSSHIHGAKQLLKEIDFDKLNKRVSMMEEEGANEGQGSYESASQPSLLKLRKMSRQPVVNEVDENLTAYMMGRAKRRTHGSGKKPDARFTRKEEETMQLQEDMFWWFAKMDCYQSVLSGCPLVLDYVFWSQCPPRARIGTLGTEYGSSDYFFLLLGRLCDFQVRDLKRKKALQKANGGMWIPPPEMGGPPRGMGRGRGRGGPPPHAGGPGVQGPPMGRGGPPRFPGGPPGGPPGGMGGPPGAGGPPAMRGPPSGSRGRGVGPPPDQMQFGMVPPPAGPPRLPTAFAENFPHDSTKPPAAARKDDLPSEEDLEAATVLAETEWAEIHKAFHVFQESLGHEYQPLPIEYMPVQNTPFGAAIYFRTYSIATLQSLYNMALIILHRCHPSMPAVSMIAAGVAAQKTAKLAIDIARITAGLVPTDPTGQINPALGASLIESSMPLFFAAVQYQDQAQREWIVMKLREIARLTGWATASRVLLGCQRAWEKAAEIGRGPAYTRPPFEEEGELFYEAFNEKMAADTGINSMQDEEGSEEAGGKRFLWRTAGRRTAGAVGILGEEGEDLGIGRLDLNMGV</sequence>
<feature type="compositionally biased region" description="Pro residues" evidence="3">
    <location>
        <begin position="407"/>
        <end position="416"/>
    </location>
</feature>
<evidence type="ECO:0008006" key="6">
    <source>
        <dbReference type="Google" id="ProtNLM"/>
    </source>
</evidence>
<dbReference type="AlphaFoldDB" id="A0A2T6ZTA7"/>
<organism evidence="4 5">
    <name type="scientific">Tuber borchii</name>
    <name type="common">White truffle</name>
    <dbReference type="NCBI Taxonomy" id="42251"/>
    <lineage>
        <taxon>Eukaryota</taxon>
        <taxon>Fungi</taxon>
        <taxon>Dikarya</taxon>
        <taxon>Ascomycota</taxon>
        <taxon>Pezizomycotina</taxon>
        <taxon>Pezizomycetes</taxon>
        <taxon>Pezizales</taxon>
        <taxon>Tuberaceae</taxon>
        <taxon>Tuber</taxon>
    </lineage>
</organism>
<feature type="compositionally biased region" description="Gly residues" evidence="3">
    <location>
        <begin position="342"/>
        <end position="355"/>
    </location>
</feature>
<feature type="compositionally biased region" description="Basic and acidic residues" evidence="3">
    <location>
        <begin position="424"/>
        <end position="440"/>
    </location>
</feature>
<gene>
    <name evidence="4" type="ORF">B9Z19DRAFT_1101205</name>
</gene>
<keyword evidence="2" id="KW-0539">Nucleus</keyword>
<feature type="region of interest" description="Disordered" evidence="3">
    <location>
        <begin position="312"/>
        <end position="442"/>
    </location>
</feature>
<feature type="compositionally biased region" description="Low complexity" evidence="3">
    <location>
        <begin position="380"/>
        <end position="390"/>
    </location>
</feature>
<dbReference type="OrthoDB" id="5391043at2759"/>
<evidence type="ECO:0000256" key="3">
    <source>
        <dbReference type="SAM" id="MobiDB-lite"/>
    </source>
</evidence>
<reference evidence="4 5" key="1">
    <citation type="submission" date="2017-04" db="EMBL/GenBank/DDBJ databases">
        <title>Draft genome sequence of Tuber borchii Vittad., a whitish edible truffle.</title>
        <authorList>
            <consortium name="DOE Joint Genome Institute"/>
            <person name="Murat C."/>
            <person name="Kuo A."/>
            <person name="Barry K.W."/>
            <person name="Clum A."/>
            <person name="Dockter R.B."/>
            <person name="Fauchery L."/>
            <person name="Iotti M."/>
            <person name="Kohler A."/>
            <person name="Labutti K."/>
            <person name="Lindquist E.A."/>
            <person name="Lipzen A."/>
            <person name="Ohm R.A."/>
            <person name="Wang M."/>
            <person name="Grigoriev I.V."/>
            <person name="Zambonelli A."/>
            <person name="Martin F.M."/>
        </authorList>
    </citation>
    <scope>NUCLEOTIDE SEQUENCE [LARGE SCALE GENOMIC DNA]</scope>
    <source>
        <strain evidence="4 5">Tbo3840</strain>
    </source>
</reference>
<comment type="subcellular location">
    <subcellularLocation>
        <location evidence="1">Nucleus</location>
    </subcellularLocation>
</comment>
<dbReference type="EMBL" id="NESQ01000109">
    <property type="protein sequence ID" value="PUU78706.1"/>
    <property type="molecule type" value="Genomic_DNA"/>
</dbReference>
<evidence type="ECO:0000256" key="1">
    <source>
        <dbReference type="ARBA" id="ARBA00004123"/>
    </source>
</evidence>
<dbReference type="GO" id="GO:0000976">
    <property type="term" value="F:transcription cis-regulatory region binding"/>
    <property type="evidence" value="ECO:0007669"/>
    <property type="project" value="TreeGrafter"/>
</dbReference>
<protein>
    <recommendedName>
        <fullName evidence="6">Fungal-specific transcription factor domain-domain-containing protein</fullName>
    </recommendedName>
</protein>
<dbReference type="PANTHER" id="PTHR37534:SF23">
    <property type="entry name" value="ZN(II)2CYS6 TRANSCRIPTION FACTOR (EUROFUNG)"/>
    <property type="match status" value="1"/>
</dbReference>
<dbReference type="PANTHER" id="PTHR37534">
    <property type="entry name" value="TRANSCRIPTIONAL ACTIVATOR PROTEIN UGA3"/>
    <property type="match status" value="1"/>
</dbReference>
<dbReference type="GO" id="GO:0003700">
    <property type="term" value="F:DNA-binding transcription factor activity"/>
    <property type="evidence" value="ECO:0007669"/>
    <property type="project" value="TreeGrafter"/>
</dbReference>
<accession>A0A2T6ZTA7</accession>
<dbReference type="GO" id="GO:0045944">
    <property type="term" value="P:positive regulation of transcription by RNA polymerase II"/>
    <property type="evidence" value="ECO:0007669"/>
    <property type="project" value="TreeGrafter"/>
</dbReference>